<name>V8P958_OPHHA</name>
<accession>V8P958</accession>
<dbReference type="EMBL" id="AZIM01000534">
    <property type="protein sequence ID" value="ETE70538.1"/>
    <property type="molecule type" value="Genomic_DNA"/>
</dbReference>
<feature type="non-terminal residue" evidence="1">
    <location>
        <position position="1"/>
    </location>
</feature>
<organism evidence="1 2">
    <name type="scientific">Ophiophagus hannah</name>
    <name type="common">King cobra</name>
    <name type="synonym">Naja hannah</name>
    <dbReference type="NCBI Taxonomy" id="8665"/>
    <lineage>
        <taxon>Eukaryota</taxon>
        <taxon>Metazoa</taxon>
        <taxon>Chordata</taxon>
        <taxon>Craniata</taxon>
        <taxon>Vertebrata</taxon>
        <taxon>Euteleostomi</taxon>
        <taxon>Lepidosauria</taxon>
        <taxon>Squamata</taxon>
        <taxon>Bifurcata</taxon>
        <taxon>Unidentata</taxon>
        <taxon>Episquamata</taxon>
        <taxon>Toxicofera</taxon>
        <taxon>Serpentes</taxon>
        <taxon>Colubroidea</taxon>
        <taxon>Elapidae</taxon>
        <taxon>Elapinae</taxon>
        <taxon>Ophiophagus</taxon>
    </lineage>
</organism>
<reference evidence="1 2" key="1">
    <citation type="journal article" date="2013" name="Proc. Natl. Acad. Sci. U.S.A.">
        <title>The king cobra genome reveals dynamic gene evolution and adaptation in the snake venom system.</title>
        <authorList>
            <person name="Vonk F.J."/>
            <person name="Casewell N.R."/>
            <person name="Henkel C.V."/>
            <person name="Heimberg A.M."/>
            <person name="Jansen H.J."/>
            <person name="McCleary R.J."/>
            <person name="Kerkkamp H.M."/>
            <person name="Vos R.A."/>
            <person name="Guerreiro I."/>
            <person name="Calvete J.J."/>
            <person name="Wuster W."/>
            <person name="Woods A.E."/>
            <person name="Logan J.M."/>
            <person name="Harrison R.A."/>
            <person name="Castoe T.A."/>
            <person name="de Koning A.P."/>
            <person name="Pollock D.D."/>
            <person name="Yandell M."/>
            <person name="Calderon D."/>
            <person name="Renjifo C."/>
            <person name="Currier R.B."/>
            <person name="Salgado D."/>
            <person name="Pla D."/>
            <person name="Sanz L."/>
            <person name="Hyder A.S."/>
            <person name="Ribeiro J.M."/>
            <person name="Arntzen J.W."/>
            <person name="van den Thillart G.E."/>
            <person name="Boetzer M."/>
            <person name="Pirovano W."/>
            <person name="Dirks R.P."/>
            <person name="Spaink H.P."/>
            <person name="Duboule D."/>
            <person name="McGlinn E."/>
            <person name="Kini R.M."/>
            <person name="Richardson M.K."/>
        </authorList>
    </citation>
    <scope>NUCLEOTIDE SEQUENCE</scope>
    <source>
        <tissue evidence="1">Blood</tissue>
    </source>
</reference>
<keyword evidence="2" id="KW-1185">Reference proteome</keyword>
<evidence type="ECO:0000313" key="1">
    <source>
        <dbReference type="EMBL" id="ETE70538.1"/>
    </source>
</evidence>
<dbReference type="AlphaFoldDB" id="V8P958"/>
<comment type="caution">
    <text evidence="1">The sequence shown here is derived from an EMBL/GenBank/DDBJ whole genome shotgun (WGS) entry which is preliminary data.</text>
</comment>
<gene>
    <name evidence="1" type="primary">NOP16</name>
    <name evidence="1" type="ORF">L345_03662</name>
</gene>
<dbReference type="Proteomes" id="UP000018936">
    <property type="component" value="Unassembled WGS sequence"/>
</dbReference>
<protein>
    <submittedName>
        <fullName evidence="1">Nucleolar protein 16</fullName>
    </submittedName>
</protein>
<proteinExistence type="predicted"/>
<evidence type="ECO:0000313" key="2">
    <source>
        <dbReference type="Proteomes" id="UP000018936"/>
    </source>
</evidence>
<sequence length="268" mass="31031">MCGLQLSELRGEFWDRALRPPRPIRLLLLGHKWILAELAHEFALEAFATSPKSRSKAFNNRRHGRSRQIPTHEGHLPIRFNEVQLFRCRERRRRAPPSANRAFHMNPMIPPTRRALSLGNVVQFPFKPATLTEPPELPLPSAIAIIGPTDALAATRVALFPSSVSRAATMPKAKQKQRRKKYNYNVDRKKLNRAFRKRWGARPCPRSFEMSEKRQGLLGCLCTTCLPILELPWIYSAGFPRLRYTWSKPSSAQLERRSRRPRLQTWQL</sequence>